<evidence type="ECO:0000256" key="1">
    <source>
        <dbReference type="SAM" id="MobiDB-lite"/>
    </source>
</evidence>
<name>A0ABU6J3M6_9BURK</name>
<feature type="compositionally biased region" description="Basic and acidic residues" evidence="1">
    <location>
        <begin position="1"/>
        <end position="15"/>
    </location>
</feature>
<sequence>MMQDEPERNPMDHPPEQPSGSDGAPKFGRLLLVLVGAVLLIVALTIASEAMYS</sequence>
<accession>A0ABU6J3M6</accession>
<evidence type="ECO:0000313" key="4">
    <source>
        <dbReference type="Proteomes" id="UP001352263"/>
    </source>
</evidence>
<evidence type="ECO:0000313" key="3">
    <source>
        <dbReference type="EMBL" id="MEC4718053.1"/>
    </source>
</evidence>
<keyword evidence="2" id="KW-1133">Transmembrane helix</keyword>
<proteinExistence type="predicted"/>
<gene>
    <name evidence="3" type="ORF">RY831_02735</name>
</gene>
<reference evidence="3 4" key="1">
    <citation type="submission" date="2023-10" db="EMBL/GenBank/DDBJ databases">
        <title>Noviherbaspirillum sp. CPCC 100848 genome assembly.</title>
        <authorList>
            <person name="Li X.Y."/>
            <person name="Fang X.M."/>
        </authorList>
    </citation>
    <scope>NUCLEOTIDE SEQUENCE [LARGE SCALE GENOMIC DNA]</scope>
    <source>
        <strain evidence="3 4">CPCC 100848</strain>
    </source>
</reference>
<feature type="region of interest" description="Disordered" evidence="1">
    <location>
        <begin position="1"/>
        <end position="23"/>
    </location>
</feature>
<organism evidence="3 4">
    <name type="scientific">Noviherbaspirillum album</name>
    <dbReference type="NCBI Taxonomy" id="3080276"/>
    <lineage>
        <taxon>Bacteria</taxon>
        <taxon>Pseudomonadati</taxon>
        <taxon>Pseudomonadota</taxon>
        <taxon>Betaproteobacteria</taxon>
        <taxon>Burkholderiales</taxon>
        <taxon>Oxalobacteraceae</taxon>
        <taxon>Noviherbaspirillum</taxon>
    </lineage>
</organism>
<keyword evidence="4" id="KW-1185">Reference proteome</keyword>
<protein>
    <submittedName>
        <fullName evidence="3">Uncharacterized protein</fullName>
    </submittedName>
</protein>
<dbReference type="Proteomes" id="UP001352263">
    <property type="component" value="Unassembled WGS sequence"/>
</dbReference>
<comment type="caution">
    <text evidence="3">The sequence shown here is derived from an EMBL/GenBank/DDBJ whole genome shotgun (WGS) entry which is preliminary data.</text>
</comment>
<dbReference type="EMBL" id="JAWIIV010000001">
    <property type="protein sequence ID" value="MEC4718053.1"/>
    <property type="molecule type" value="Genomic_DNA"/>
</dbReference>
<evidence type="ECO:0000256" key="2">
    <source>
        <dbReference type="SAM" id="Phobius"/>
    </source>
</evidence>
<feature type="transmembrane region" description="Helical" evidence="2">
    <location>
        <begin position="27"/>
        <end position="47"/>
    </location>
</feature>
<keyword evidence="2" id="KW-0812">Transmembrane</keyword>
<keyword evidence="2" id="KW-0472">Membrane</keyword>